<dbReference type="EMBL" id="AP021889">
    <property type="protein sequence ID" value="BBP46162.1"/>
    <property type="molecule type" value="Genomic_DNA"/>
</dbReference>
<dbReference type="Pfam" id="PF05635">
    <property type="entry name" value="23S_rRNA_IVP"/>
    <property type="match status" value="1"/>
</dbReference>
<sequence length="103" mass="11614">MKLQTDNAVLVLNYQFALHVVKLNQYLTTEKKEYVLSKQLLRSGTSIGANLNEAQAAISKKDFIAKMSIASKEAIEIGYWLNLLADSEYIDRNSVKTQAIFTE</sequence>
<dbReference type="PIRSF" id="PIRSF035652">
    <property type="entry name" value="CHP02436"/>
    <property type="match status" value="1"/>
</dbReference>
<organism evidence="1 2">
    <name type="scientific">Thiosulfatimonas sediminis</name>
    <dbReference type="NCBI Taxonomy" id="2675054"/>
    <lineage>
        <taxon>Bacteria</taxon>
        <taxon>Pseudomonadati</taxon>
        <taxon>Pseudomonadota</taxon>
        <taxon>Gammaproteobacteria</taxon>
        <taxon>Thiotrichales</taxon>
        <taxon>Piscirickettsiaceae</taxon>
        <taxon>Thiosulfatimonas</taxon>
    </lineage>
</organism>
<evidence type="ECO:0000313" key="1">
    <source>
        <dbReference type="EMBL" id="BBP46162.1"/>
    </source>
</evidence>
<dbReference type="SUPFAM" id="SSF158446">
    <property type="entry name" value="IVS-encoded protein-like"/>
    <property type="match status" value="1"/>
</dbReference>
<reference evidence="2" key="1">
    <citation type="submission" date="2019-11" db="EMBL/GenBank/DDBJ databases">
        <title>Isolation and characterization of two novel species in the genus Thiomicrorhabdus.</title>
        <authorList>
            <person name="Mochizuki J."/>
            <person name="Kojima H."/>
            <person name="Fukui M."/>
        </authorList>
    </citation>
    <scope>NUCLEOTIDE SEQUENCE [LARGE SCALE GENOMIC DNA]</scope>
    <source>
        <strain evidence="2">aks77</strain>
    </source>
</reference>
<dbReference type="AlphaFoldDB" id="A0A6F8PVI7"/>
<evidence type="ECO:0000313" key="2">
    <source>
        <dbReference type="Proteomes" id="UP000501726"/>
    </source>
</evidence>
<dbReference type="PANTHER" id="PTHR38471">
    <property type="entry name" value="FOUR HELIX BUNDLE PROTEIN"/>
    <property type="match status" value="1"/>
</dbReference>
<dbReference type="InterPro" id="IPR036583">
    <property type="entry name" value="23S_rRNA_IVS_sf"/>
</dbReference>
<gene>
    <name evidence="1" type="ORF">THMIRHAS_15350</name>
</gene>
<protein>
    <recommendedName>
        <fullName evidence="3">Four helix bundle protein</fullName>
    </recommendedName>
</protein>
<evidence type="ECO:0008006" key="3">
    <source>
        <dbReference type="Google" id="ProtNLM"/>
    </source>
</evidence>
<dbReference type="Gene3D" id="1.20.1440.60">
    <property type="entry name" value="23S rRNA-intervening sequence"/>
    <property type="match status" value="1"/>
</dbReference>
<name>A0A6F8PVI7_9GAMM</name>
<dbReference type="Proteomes" id="UP000501726">
    <property type="component" value="Chromosome"/>
</dbReference>
<dbReference type="NCBIfam" id="TIGR02436">
    <property type="entry name" value="four helix bundle protein"/>
    <property type="match status" value="1"/>
</dbReference>
<dbReference type="KEGG" id="tse:THMIRHAS_15350"/>
<proteinExistence type="predicted"/>
<dbReference type="InterPro" id="IPR012657">
    <property type="entry name" value="23S_rRNA-intervening_sequence"/>
</dbReference>
<dbReference type="PANTHER" id="PTHR38471:SF2">
    <property type="entry name" value="FOUR HELIX BUNDLE PROTEIN"/>
    <property type="match status" value="1"/>
</dbReference>
<keyword evidence="2" id="KW-1185">Reference proteome</keyword>
<accession>A0A6F8PVI7</accession>